<evidence type="ECO:0000259" key="1">
    <source>
        <dbReference type="Pfam" id="PF16188"/>
    </source>
</evidence>
<protein>
    <recommendedName>
        <fullName evidence="1">Peptidase M24 C-terminal domain-containing protein</fullName>
    </recommendedName>
</protein>
<dbReference type="Proteomes" id="UP000613740">
    <property type="component" value="Unassembled WGS sequence"/>
</dbReference>
<proteinExistence type="predicted"/>
<dbReference type="OrthoDB" id="9995434at2759"/>
<gene>
    <name evidence="2" type="ORF">HYH02_014849</name>
</gene>
<reference evidence="2" key="1">
    <citation type="journal article" date="2020" name="bioRxiv">
        <title>Comparative genomics of Chlamydomonas.</title>
        <authorList>
            <person name="Craig R.J."/>
            <person name="Hasan A.R."/>
            <person name="Ness R.W."/>
            <person name="Keightley P.D."/>
        </authorList>
    </citation>
    <scope>NUCLEOTIDE SEQUENCE</scope>
    <source>
        <strain evidence="2">CCAP 11/173</strain>
    </source>
</reference>
<name>A0A835VUN6_9CHLO</name>
<evidence type="ECO:0000313" key="3">
    <source>
        <dbReference type="Proteomes" id="UP000613740"/>
    </source>
</evidence>
<feature type="domain" description="Peptidase M24 C-terminal" evidence="1">
    <location>
        <begin position="45"/>
        <end position="107"/>
    </location>
</feature>
<dbReference type="EMBL" id="JAEHOD010000108">
    <property type="protein sequence ID" value="KAG2426134.1"/>
    <property type="molecule type" value="Genomic_DNA"/>
</dbReference>
<sequence length="115" mass="12648">MVGGWFLPGTAVWRPGRPGLVWGGTFGRSHGPGRGAGGRRYAGQQYLGFQRLTLVPIQAKLIGASLLSAEEAAWVDGYHQEVWEAVSPRMQDQPELLAWLRHNTRPLKEQLMAAA</sequence>
<keyword evidence="3" id="KW-1185">Reference proteome</keyword>
<dbReference type="Pfam" id="PF16188">
    <property type="entry name" value="Peptidase_M24_C"/>
    <property type="match status" value="1"/>
</dbReference>
<accession>A0A835VUN6</accession>
<dbReference type="PANTHER" id="PTHR43763">
    <property type="entry name" value="XAA-PRO AMINOPEPTIDASE 1"/>
    <property type="match status" value="1"/>
</dbReference>
<organism evidence="2 3">
    <name type="scientific">Chlamydomonas schloesseri</name>
    <dbReference type="NCBI Taxonomy" id="2026947"/>
    <lineage>
        <taxon>Eukaryota</taxon>
        <taxon>Viridiplantae</taxon>
        <taxon>Chlorophyta</taxon>
        <taxon>core chlorophytes</taxon>
        <taxon>Chlorophyceae</taxon>
        <taxon>CS clade</taxon>
        <taxon>Chlamydomonadales</taxon>
        <taxon>Chlamydomonadaceae</taxon>
        <taxon>Chlamydomonas</taxon>
    </lineage>
</organism>
<dbReference type="InterPro" id="IPR050422">
    <property type="entry name" value="X-Pro_aminopeptidase_P"/>
</dbReference>
<dbReference type="InterPro" id="IPR032416">
    <property type="entry name" value="Peptidase_M24_C"/>
</dbReference>
<dbReference type="AlphaFoldDB" id="A0A835VUN6"/>
<evidence type="ECO:0000313" key="2">
    <source>
        <dbReference type="EMBL" id="KAG2426134.1"/>
    </source>
</evidence>
<comment type="caution">
    <text evidence="2">The sequence shown here is derived from an EMBL/GenBank/DDBJ whole genome shotgun (WGS) entry which is preliminary data.</text>
</comment>
<dbReference type="PANTHER" id="PTHR43763:SF6">
    <property type="entry name" value="XAA-PRO AMINOPEPTIDASE 1"/>
    <property type="match status" value="1"/>
</dbReference>
<dbReference type="Gene3D" id="3.90.230.10">
    <property type="entry name" value="Creatinase/methionine aminopeptidase superfamily"/>
    <property type="match status" value="1"/>
</dbReference>
<dbReference type="InterPro" id="IPR036005">
    <property type="entry name" value="Creatinase/aminopeptidase-like"/>
</dbReference>